<dbReference type="EMBL" id="JASJOT010000007">
    <property type="protein sequence ID" value="MDJ1493768.1"/>
    <property type="molecule type" value="Genomic_DNA"/>
</dbReference>
<sequence>MEKIRTALCLFLIAFLSGGAFVSCHKEDAKIEPELNRIHNQIQLSPNGYLEFPDQATLERTLVELRDKQNDELQKWEAQTGILSMRNLFEQGLKESEELGKSVDKEGFELPSIIKNNPMCFKFLYGNKIVMNTYRTDIASVINKDGIVKVGGILFQYSYDYLKVITDSNIEKIKQLPYISKTDESQNIVVTKVIRASDSKGARTTFYEKQKHQVIEKQESTSGCVWESRLTAELDLAIVDEPIYESVQTTCIEWDPIHNREIRYDCVKSVFKYTKRRNYFVAHCWAEEEKGFCSWGGFGSDSRYKLSIIGQFTDKTTGVSKSVMKISDAPTSQLTVTIYDATYDIKTSTPLIDISNTLITFKTENDPKGRNVRLGFTD</sequence>
<organism evidence="1 2">
    <name type="scientific">Xanthocytophaga flava</name>
    <dbReference type="NCBI Taxonomy" id="3048013"/>
    <lineage>
        <taxon>Bacteria</taxon>
        <taxon>Pseudomonadati</taxon>
        <taxon>Bacteroidota</taxon>
        <taxon>Cytophagia</taxon>
        <taxon>Cytophagales</taxon>
        <taxon>Rhodocytophagaceae</taxon>
        <taxon>Xanthocytophaga</taxon>
    </lineage>
</organism>
<evidence type="ECO:0000313" key="1">
    <source>
        <dbReference type="EMBL" id="MDJ1493768.1"/>
    </source>
</evidence>
<protein>
    <recommendedName>
        <fullName evidence="3">DUF4848 domain-containing protein</fullName>
    </recommendedName>
</protein>
<dbReference type="RefSeq" id="WP_313996372.1">
    <property type="nucleotide sequence ID" value="NZ_JASJOR010000004.1"/>
</dbReference>
<proteinExistence type="predicted"/>
<accession>A0ABT7CJ68</accession>
<evidence type="ECO:0000313" key="2">
    <source>
        <dbReference type="Proteomes" id="UP001228581"/>
    </source>
</evidence>
<comment type="caution">
    <text evidence="1">The sequence shown here is derived from an EMBL/GenBank/DDBJ whole genome shotgun (WGS) entry which is preliminary data.</text>
</comment>
<gene>
    <name evidence="1" type="ORF">QNI19_12575</name>
</gene>
<evidence type="ECO:0008006" key="3">
    <source>
        <dbReference type="Google" id="ProtNLM"/>
    </source>
</evidence>
<name>A0ABT7CJ68_9BACT</name>
<reference evidence="1 2" key="1">
    <citation type="submission" date="2023-05" db="EMBL/GenBank/DDBJ databases">
        <authorList>
            <person name="Zhang X."/>
        </authorList>
    </citation>
    <scope>NUCLEOTIDE SEQUENCE [LARGE SCALE GENOMIC DNA]</scope>
    <source>
        <strain evidence="1 2">DM2B3-1</strain>
    </source>
</reference>
<dbReference type="PROSITE" id="PS51257">
    <property type="entry name" value="PROKAR_LIPOPROTEIN"/>
    <property type="match status" value="1"/>
</dbReference>
<keyword evidence="2" id="KW-1185">Reference proteome</keyword>
<dbReference type="Proteomes" id="UP001228581">
    <property type="component" value="Unassembled WGS sequence"/>
</dbReference>